<protein>
    <submittedName>
        <fullName evidence="14">Penicillin-binding protein 2</fullName>
    </submittedName>
</protein>
<keyword evidence="7 11" id="KW-1133">Transmembrane helix</keyword>
<evidence type="ECO:0000256" key="3">
    <source>
        <dbReference type="ARBA" id="ARBA00022475"/>
    </source>
</evidence>
<dbReference type="Gene3D" id="3.90.1310.10">
    <property type="entry name" value="Penicillin-binding protein 2a (Domain 2)"/>
    <property type="match status" value="1"/>
</dbReference>
<dbReference type="EMBL" id="BAAACW010000130">
    <property type="protein sequence ID" value="GAA0368424.1"/>
    <property type="molecule type" value="Genomic_DNA"/>
</dbReference>
<gene>
    <name evidence="14" type="ORF">GCM10008932_20280</name>
</gene>
<comment type="caution">
    <text evidence="14">The sequence shown here is derived from an EMBL/GenBank/DDBJ whole genome shotgun (WGS) entry which is preliminary data.</text>
</comment>
<evidence type="ECO:0000256" key="9">
    <source>
        <dbReference type="ARBA" id="ARBA00023316"/>
    </source>
</evidence>
<dbReference type="RefSeq" id="WP_343756312.1">
    <property type="nucleotide sequence ID" value="NZ_BAAACW010000130.1"/>
</dbReference>
<evidence type="ECO:0000259" key="12">
    <source>
        <dbReference type="Pfam" id="PF00905"/>
    </source>
</evidence>
<evidence type="ECO:0000313" key="14">
    <source>
        <dbReference type="EMBL" id="GAA0368424.1"/>
    </source>
</evidence>
<evidence type="ECO:0000256" key="10">
    <source>
        <dbReference type="SAM" id="MobiDB-lite"/>
    </source>
</evidence>
<proteinExistence type="inferred from homology"/>
<dbReference type="PANTHER" id="PTHR30627:SF2">
    <property type="entry name" value="PEPTIDOGLYCAN D,D-TRANSPEPTIDASE MRDA"/>
    <property type="match status" value="1"/>
</dbReference>
<organism evidence="14 15">
    <name type="scientific">Alkalibacterium iburiense</name>
    <dbReference type="NCBI Taxonomy" id="290589"/>
    <lineage>
        <taxon>Bacteria</taxon>
        <taxon>Bacillati</taxon>
        <taxon>Bacillota</taxon>
        <taxon>Bacilli</taxon>
        <taxon>Lactobacillales</taxon>
        <taxon>Carnobacteriaceae</taxon>
        <taxon>Alkalibacterium</taxon>
    </lineage>
</organism>
<dbReference type="Gene3D" id="1.10.10.1230">
    <property type="entry name" value="Penicillin-binding protein, N-terminal non-catalytic domain, head sub-domain"/>
    <property type="match status" value="1"/>
</dbReference>
<dbReference type="SUPFAM" id="SSF56519">
    <property type="entry name" value="Penicillin binding protein dimerisation domain"/>
    <property type="match status" value="1"/>
</dbReference>
<keyword evidence="8 11" id="KW-0472">Membrane</keyword>
<comment type="subcellular location">
    <subcellularLocation>
        <location evidence="1">Cell membrane</location>
        <topology evidence="1">Single-pass membrane protein</topology>
    </subcellularLocation>
</comment>
<evidence type="ECO:0000256" key="4">
    <source>
        <dbReference type="ARBA" id="ARBA00022692"/>
    </source>
</evidence>
<name>A0ABN0XN09_9LACT</name>
<evidence type="ECO:0000256" key="7">
    <source>
        <dbReference type="ARBA" id="ARBA00022989"/>
    </source>
</evidence>
<dbReference type="Pfam" id="PF03717">
    <property type="entry name" value="PBP_dimer"/>
    <property type="match status" value="1"/>
</dbReference>
<accession>A0ABN0XN09</accession>
<feature type="domain" description="Penicillin-binding protein transpeptidase" evidence="12">
    <location>
        <begin position="349"/>
        <end position="664"/>
    </location>
</feature>
<dbReference type="InterPro" id="IPR012338">
    <property type="entry name" value="Beta-lactam/transpept-like"/>
</dbReference>
<keyword evidence="9" id="KW-0961">Cell wall biogenesis/degradation</keyword>
<feature type="region of interest" description="Disordered" evidence="10">
    <location>
        <begin position="693"/>
        <end position="717"/>
    </location>
</feature>
<reference evidence="14 15" key="1">
    <citation type="journal article" date="2019" name="Int. J. Syst. Evol. Microbiol.">
        <title>The Global Catalogue of Microorganisms (GCM) 10K type strain sequencing project: providing services to taxonomists for standard genome sequencing and annotation.</title>
        <authorList>
            <consortium name="The Broad Institute Genomics Platform"/>
            <consortium name="The Broad Institute Genome Sequencing Center for Infectious Disease"/>
            <person name="Wu L."/>
            <person name="Ma J."/>
        </authorList>
    </citation>
    <scope>NUCLEOTIDE SEQUENCE [LARGE SCALE GENOMIC DNA]</scope>
    <source>
        <strain evidence="14 15">JCM 12662</strain>
    </source>
</reference>
<dbReference type="InterPro" id="IPR001460">
    <property type="entry name" value="PCN-bd_Tpept"/>
</dbReference>
<dbReference type="Pfam" id="PF00905">
    <property type="entry name" value="Transpeptidase"/>
    <property type="match status" value="1"/>
</dbReference>
<dbReference type="Gene3D" id="3.40.710.10">
    <property type="entry name" value="DD-peptidase/beta-lactamase superfamily"/>
    <property type="match status" value="1"/>
</dbReference>
<feature type="compositionally biased region" description="Acidic residues" evidence="10">
    <location>
        <begin position="698"/>
        <end position="717"/>
    </location>
</feature>
<dbReference type="PANTHER" id="PTHR30627">
    <property type="entry name" value="PEPTIDOGLYCAN D,D-TRANSPEPTIDASE"/>
    <property type="match status" value="1"/>
</dbReference>
<evidence type="ECO:0000256" key="8">
    <source>
        <dbReference type="ARBA" id="ARBA00023136"/>
    </source>
</evidence>
<dbReference type="InterPro" id="IPR050515">
    <property type="entry name" value="Beta-lactam/transpept"/>
</dbReference>
<comment type="similarity">
    <text evidence="2">Belongs to the transpeptidase family.</text>
</comment>
<evidence type="ECO:0000256" key="5">
    <source>
        <dbReference type="ARBA" id="ARBA00022960"/>
    </source>
</evidence>
<evidence type="ECO:0000256" key="2">
    <source>
        <dbReference type="ARBA" id="ARBA00007171"/>
    </source>
</evidence>
<keyword evidence="4 11" id="KW-0812">Transmembrane</keyword>
<keyword evidence="5" id="KW-0133">Cell shape</keyword>
<keyword evidence="6" id="KW-0573">Peptidoglycan synthesis</keyword>
<feature type="transmembrane region" description="Helical" evidence="11">
    <location>
        <begin position="20"/>
        <end position="40"/>
    </location>
</feature>
<dbReference type="InterPro" id="IPR036138">
    <property type="entry name" value="PBP_dimer_sf"/>
</dbReference>
<dbReference type="InterPro" id="IPR005311">
    <property type="entry name" value="PBP_dimer"/>
</dbReference>
<evidence type="ECO:0000259" key="13">
    <source>
        <dbReference type="Pfam" id="PF03717"/>
    </source>
</evidence>
<evidence type="ECO:0000313" key="15">
    <source>
        <dbReference type="Proteomes" id="UP001501166"/>
    </source>
</evidence>
<evidence type="ECO:0000256" key="11">
    <source>
        <dbReference type="SAM" id="Phobius"/>
    </source>
</evidence>
<keyword evidence="15" id="KW-1185">Reference proteome</keyword>
<dbReference type="SUPFAM" id="SSF56601">
    <property type="entry name" value="beta-lactamase/transpeptidase-like"/>
    <property type="match status" value="1"/>
</dbReference>
<evidence type="ECO:0000256" key="6">
    <source>
        <dbReference type="ARBA" id="ARBA00022984"/>
    </source>
</evidence>
<sequence>MKRPSQNRKDKKKSHIPFRLNLLFFVVFLLFASLILRLGYLQIIRADEYQAEVDRTERTTITGSVPRGEIFDANLRRLVGNEARNTITYTRGRNVPASQMAEVAYNLAEYIEMDTATPFNADRQFDLTIRDLKDYVIATNQEDIRERLTSEELRLSGNESYQAMLDSVSEDEISSLPQRDLTAAAIFKKMNSAYSLSTVNVKNENVSQEEIARVSENLDSLPGIGTGTDWVRIYPEGDMLRSILGNVSSEDQGLPANKLKTYLAKGYSRNDRVGTTLLESQYEEVLSGTKSRLETETNTNGDIINQIEQYQGNKGDNLILTIDIEFQETVEQIAKESLALREGLNESIYIAAMNPKNGDILAMTGQALNKDGEVSDDTLGIVQKNFVMGSSIKGATVLSAYMDGVLTTSNNVMVDEPLNFRSTQTISSLYNQYGRDVINDIEALEVSSNVYMAKLAMRMGGVWEYKPNDTLNINGKQLLDKQRHYYNQFGLGVETGIDLPSESTGYAGTVATPGEGLFQSFGQYDTYTPIQLLQYISTIANDGVRIAPRLVSEIRDTNPENGEVGSLKTEIPPKILNHIDVDETAMDRVQQGHYEVIHGNRGTARSVFAGAEYEAAGKTGTAQAWFWDDDLRRNTAEVVNMTFVGYAPYDDPEIAVAVVVPYLPARSSERSNRENTRAAKRVFDAYFKTGEFSQNVTEEAEEETEEIEDLMSDEADD</sequence>
<keyword evidence="3" id="KW-1003">Cell membrane</keyword>
<evidence type="ECO:0000256" key="1">
    <source>
        <dbReference type="ARBA" id="ARBA00004162"/>
    </source>
</evidence>
<dbReference type="Proteomes" id="UP001501166">
    <property type="component" value="Unassembled WGS sequence"/>
</dbReference>
<feature type="domain" description="Penicillin-binding protein dimerisation" evidence="13">
    <location>
        <begin position="65"/>
        <end position="307"/>
    </location>
</feature>